<keyword evidence="2" id="KW-1185">Reference proteome</keyword>
<dbReference type="PANTHER" id="PTHR35271">
    <property type="entry name" value="ABC TRANSPORTER, SUBSTRATE-BINDING LIPOPROTEIN-RELATED"/>
    <property type="match status" value="1"/>
</dbReference>
<accession>A0ABP1CB29</accession>
<dbReference type="Proteomes" id="UP001497493">
    <property type="component" value="Chromosome"/>
</dbReference>
<dbReference type="Gene3D" id="3.40.50.2300">
    <property type="match status" value="1"/>
</dbReference>
<evidence type="ECO:0000313" key="1">
    <source>
        <dbReference type="EMBL" id="CAL1241448.1"/>
    </source>
</evidence>
<protein>
    <submittedName>
        <fullName evidence="1">ABC transport system substrate-binding protein</fullName>
    </submittedName>
</protein>
<organism evidence="1 2">
    <name type="scientific">Candidatus Methylocalor cossyra</name>
    <dbReference type="NCBI Taxonomy" id="3108543"/>
    <lineage>
        <taxon>Bacteria</taxon>
        <taxon>Pseudomonadati</taxon>
        <taxon>Pseudomonadota</taxon>
        <taxon>Gammaproteobacteria</taxon>
        <taxon>Methylococcales</taxon>
        <taxon>Methylococcaceae</taxon>
        <taxon>Candidatus Methylocalor</taxon>
    </lineage>
</organism>
<dbReference type="PANTHER" id="PTHR35271:SF1">
    <property type="entry name" value="ABC TRANSPORTER, SUBSTRATE-BINDING LIPOPROTEIN"/>
    <property type="match status" value="1"/>
</dbReference>
<dbReference type="EMBL" id="OZ026884">
    <property type="protein sequence ID" value="CAL1241448.1"/>
    <property type="molecule type" value="Genomic_DNA"/>
</dbReference>
<name>A0ABP1CB29_9GAMM</name>
<evidence type="ECO:0000313" key="2">
    <source>
        <dbReference type="Proteomes" id="UP001497493"/>
    </source>
</evidence>
<dbReference type="InterPro" id="IPR007487">
    <property type="entry name" value="ABC_transpt-TYRBP-like"/>
</dbReference>
<dbReference type="Pfam" id="PF04392">
    <property type="entry name" value="ABC_sub_bind"/>
    <property type="match status" value="1"/>
</dbReference>
<dbReference type="RefSeq" id="WP_348757967.1">
    <property type="nucleotide sequence ID" value="NZ_OZ026884.1"/>
</dbReference>
<proteinExistence type="predicted"/>
<sequence length="324" mass="35607">MSSPVTARRPSKPGLLLVLCLLLLSTALASRAELSSVAVLYPNIREPYQSVFLQIVTGIEERLAVPVKRYPIMADGDGWSALEQRLAKDNPRGIIALGRLGFEAAEKFAGRWPVIVGAVMPNPGQTTRGLSGITLAPDPASLFQWLVKLTPTVKRVTVIYNRRIGLDAMEHAQKAASLQGLTLNALPAENLREAAGLYRDFLEGSSLDARDSLWLLQDASIFDENALLPVILKEAWDKNLVVFSSTPEHVKKGALFSLYPDNFGLGRSLAALALEQFQDGRQRAGRLLPLRDLLIAVNLRTAEHLGLRFSGHERRQFDLVFPSP</sequence>
<reference evidence="1 2" key="1">
    <citation type="submission" date="2024-04" db="EMBL/GenBank/DDBJ databases">
        <authorList>
            <person name="Cremers G."/>
        </authorList>
    </citation>
    <scope>NUCLEOTIDE SEQUENCE [LARGE SCALE GENOMIC DNA]</scope>
    <source>
        <strain evidence="1">MeCH1-AG</strain>
    </source>
</reference>
<gene>
    <name evidence="1" type="ORF">MECH1_V1_2672</name>
</gene>